<sequence length="217" mass="24046">MKAFGSKERFEGKQQLDGVILSREFESGLHLSLVYKSGLSLSHSQLTAIAGKTLRISSSFADLRQNPTNLRPVLRSASALRQCGHATSAKEEEMCNVFLTIKVPWLWRERAAIEEEMRSVFPAITVSKPKHAVPKKPASKSPAKKKKRGHMPQPQPLSIDDSPLNASPPKNHVEEPKLFDQFVYVTPPDKDVSNVPIKDLVSTSPCPEVFTTPPPVE</sequence>
<protein>
    <submittedName>
        <fullName evidence="1">Uncharacterized protein</fullName>
    </submittedName>
</protein>
<dbReference type="EMBL" id="CM056811">
    <property type="protein sequence ID" value="KAJ8636630.1"/>
    <property type="molecule type" value="Genomic_DNA"/>
</dbReference>
<comment type="caution">
    <text evidence="1">The sequence shown here is derived from an EMBL/GenBank/DDBJ whole genome shotgun (WGS) entry which is preliminary data.</text>
</comment>
<keyword evidence="2" id="KW-1185">Reference proteome</keyword>
<accession>A0ACC2LT82</accession>
<dbReference type="Proteomes" id="UP001234297">
    <property type="component" value="Chromosome 3"/>
</dbReference>
<name>A0ACC2LT82_PERAE</name>
<proteinExistence type="predicted"/>
<evidence type="ECO:0000313" key="2">
    <source>
        <dbReference type="Proteomes" id="UP001234297"/>
    </source>
</evidence>
<reference evidence="1 2" key="1">
    <citation type="journal article" date="2022" name="Hortic Res">
        <title>A haplotype resolved chromosomal level avocado genome allows analysis of novel avocado genes.</title>
        <authorList>
            <person name="Nath O."/>
            <person name="Fletcher S.J."/>
            <person name="Hayward A."/>
            <person name="Shaw L.M."/>
            <person name="Masouleh A.K."/>
            <person name="Furtado A."/>
            <person name="Henry R.J."/>
            <person name="Mitter N."/>
        </authorList>
    </citation>
    <scope>NUCLEOTIDE SEQUENCE [LARGE SCALE GENOMIC DNA]</scope>
    <source>
        <strain evidence="2">cv. Hass</strain>
    </source>
</reference>
<gene>
    <name evidence="1" type="ORF">MRB53_010897</name>
</gene>
<evidence type="ECO:0000313" key="1">
    <source>
        <dbReference type="EMBL" id="KAJ8636630.1"/>
    </source>
</evidence>
<organism evidence="1 2">
    <name type="scientific">Persea americana</name>
    <name type="common">Avocado</name>
    <dbReference type="NCBI Taxonomy" id="3435"/>
    <lineage>
        <taxon>Eukaryota</taxon>
        <taxon>Viridiplantae</taxon>
        <taxon>Streptophyta</taxon>
        <taxon>Embryophyta</taxon>
        <taxon>Tracheophyta</taxon>
        <taxon>Spermatophyta</taxon>
        <taxon>Magnoliopsida</taxon>
        <taxon>Magnoliidae</taxon>
        <taxon>Laurales</taxon>
        <taxon>Lauraceae</taxon>
        <taxon>Persea</taxon>
    </lineage>
</organism>